<evidence type="ECO:0000256" key="4">
    <source>
        <dbReference type="ARBA" id="ARBA00022432"/>
    </source>
</evidence>
<feature type="binding site" evidence="10">
    <location>
        <position position="201"/>
    </location>
    <ligand>
        <name>Mn(2+)</name>
        <dbReference type="ChEBI" id="CHEBI:29035"/>
    </ligand>
</feature>
<evidence type="ECO:0000313" key="11">
    <source>
        <dbReference type="EMBL" id="TCO14709.1"/>
    </source>
</evidence>
<dbReference type="AlphaFoldDB" id="A0A4R2GV52"/>
<keyword evidence="11" id="KW-0670">Pyruvate</keyword>
<feature type="binding site" evidence="10">
    <location>
        <position position="285"/>
    </location>
    <ligand>
        <name>ATP</name>
        <dbReference type="ChEBI" id="CHEBI:30616"/>
    </ligand>
</feature>
<dbReference type="OrthoDB" id="9806325at2"/>
<dbReference type="Gene3D" id="3.90.228.20">
    <property type="match status" value="1"/>
</dbReference>
<keyword evidence="8 10" id="KW-0456">Lyase</keyword>
<evidence type="ECO:0000256" key="8">
    <source>
        <dbReference type="ARBA" id="ARBA00023239"/>
    </source>
</evidence>
<keyword evidence="5 10" id="KW-0547">Nucleotide-binding</keyword>
<evidence type="ECO:0000256" key="6">
    <source>
        <dbReference type="ARBA" id="ARBA00022793"/>
    </source>
</evidence>
<comment type="pathway">
    <text evidence="1 10">Carbohydrate biosynthesis; gluconeogenesis.</text>
</comment>
<feature type="binding site" evidence="10">
    <location>
        <position position="201"/>
    </location>
    <ligand>
        <name>substrate</name>
    </ligand>
</feature>
<dbReference type="InterPro" id="IPR015994">
    <property type="entry name" value="PEPCK_ATP_CS"/>
</dbReference>
<feature type="binding site" evidence="10">
    <location>
        <position position="61"/>
    </location>
    <ligand>
        <name>substrate</name>
    </ligand>
</feature>
<dbReference type="InterPro" id="IPR013035">
    <property type="entry name" value="PEP_carboxykinase_C"/>
</dbReference>
<feature type="binding site" evidence="10">
    <location>
        <position position="220"/>
    </location>
    <ligand>
        <name>Mn(2+)</name>
        <dbReference type="ChEBI" id="CHEBI:29035"/>
    </ligand>
</feature>
<comment type="caution">
    <text evidence="11">The sequence shown here is derived from an EMBL/GenBank/DDBJ whole genome shotgun (WGS) entry which is preliminary data.</text>
</comment>
<dbReference type="RefSeq" id="WP_132004334.1">
    <property type="nucleotide sequence ID" value="NZ_JBHUNN010000002.1"/>
</dbReference>
<name>A0A4R2GV52_9HYPH</name>
<comment type="cofactor">
    <cofactor evidence="10">
        <name>Mn(2+)</name>
        <dbReference type="ChEBI" id="CHEBI:29035"/>
    </cofactor>
    <text evidence="10">Binds 1 Mn(2+) ion per subunit.</text>
</comment>
<evidence type="ECO:0000256" key="5">
    <source>
        <dbReference type="ARBA" id="ARBA00022741"/>
    </source>
</evidence>
<dbReference type="PANTHER" id="PTHR30031:SF0">
    <property type="entry name" value="PHOSPHOENOLPYRUVATE CARBOXYKINASE (ATP)"/>
    <property type="match status" value="1"/>
</dbReference>
<dbReference type="NCBIfam" id="TIGR00224">
    <property type="entry name" value="pckA"/>
    <property type="match status" value="1"/>
</dbReference>
<feature type="binding site" evidence="10">
    <location>
        <position position="220"/>
    </location>
    <ligand>
        <name>ATP</name>
        <dbReference type="ChEBI" id="CHEBI:30616"/>
    </ligand>
</feature>
<keyword evidence="10" id="KW-0479">Metal-binding</keyword>
<dbReference type="SUPFAM" id="SSF68923">
    <property type="entry name" value="PEP carboxykinase N-terminal domain"/>
    <property type="match status" value="1"/>
</dbReference>
<comment type="subcellular location">
    <subcellularLocation>
        <location evidence="10">Cytoplasm</location>
    </subcellularLocation>
</comment>
<dbReference type="EC" id="4.1.1.49" evidence="3 10"/>
<keyword evidence="11" id="KW-0418">Kinase</keyword>
<dbReference type="Pfam" id="PF01293">
    <property type="entry name" value="PEPCK_ATP"/>
    <property type="match status" value="1"/>
</dbReference>
<evidence type="ECO:0000313" key="12">
    <source>
        <dbReference type="Proteomes" id="UP000294881"/>
    </source>
</evidence>
<feature type="binding site" evidence="10">
    <location>
        <position position="448"/>
    </location>
    <ligand>
        <name>ATP</name>
        <dbReference type="ChEBI" id="CHEBI:30616"/>
    </ligand>
</feature>
<feature type="binding site" evidence="10">
    <location>
        <position position="323"/>
    </location>
    <ligand>
        <name>ATP</name>
        <dbReference type="ChEBI" id="CHEBI:30616"/>
    </ligand>
</feature>
<evidence type="ECO:0000256" key="9">
    <source>
        <dbReference type="ARBA" id="ARBA00047371"/>
    </source>
</evidence>
<dbReference type="SUPFAM" id="SSF53795">
    <property type="entry name" value="PEP carboxykinase-like"/>
    <property type="match status" value="1"/>
</dbReference>
<gene>
    <name evidence="10" type="primary">pckA</name>
    <name evidence="11" type="ORF">EV666_103217</name>
</gene>
<comment type="caution">
    <text evidence="10">Lacks conserved residue(s) required for the propagation of feature annotation.</text>
</comment>
<evidence type="ECO:0000256" key="7">
    <source>
        <dbReference type="ARBA" id="ARBA00022840"/>
    </source>
</evidence>
<keyword evidence="10" id="KW-0963">Cytoplasm</keyword>
<keyword evidence="4 10" id="KW-0312">Gluconeogenesis</keyword>
<dbReference type="HAMAP" id="MF_00453">
    <property type="entry name" value="PEPCK_ATP"/>
    <property type="match status" value="1"/>
</dbReference>
<feature type="binding site" evidence="10">
    <location>
        <position position="195"/>
    </location>
    <ligand>
        <name>substrate</name>
    </ligand>
</feature>
<evidence type="ECO:0000256" key="2">
    <source>
        <dbReference type="ARBA" id="ARBA00006052"/>
    </source>
</evidence>
<keyword evidence="7 10" id="KW-0067">ATP-binding</keyword>
<feature type="binding site" evidence="10">
    <location>
        <position position="323"/>
    </location>
    <ligand>
        <name>substrate</name>
    </ligand>
</feature>
<evidence type="ECO:0000256" key="10">
    <source>
        <dbReference type="HAMAP-Rule" id="MF_00453"/>
    </source>
</evidence>
<keyword evidence="6 10" id="KW-0210">Decarboxylase</keyword>
<sequence length="533" mass="58346">MENVGVFNAAHGAESFGFRELKRVNWNLEAPRLYEEALKRDEAQLVRGGALLAETGVHTGRSPKDKFVVRDANTENAVWWDNNGAITPAQFDTLLADFIAHAKGKELFAQDLFGGADPAHRVRARVFTEFAWHSLFIRNLLIRPDRSEVSSYVPEMTIVDLPSFKADPARHGVRSETVIAIDFTRKIVLIGGTSYAGEMKKSVFTYLNYVLPTVGVMPMHCSANAGPDGDVAVFFGLSGTGKTTLSADPKRTLIGDDEHGWSPEGVFNFEGGCYAKTVRLSREAEPEIYATTERFGTVLENVVVDPLTREPDFDDTSKTENTRCAYPLDFIPNASATGRAGIPKNIIMLTADAFGVMPPIARMTPAQAMYHFLSGYTAKVAGTEKGVTEPQATFSTCFGAPFMPRHPSEYGNLLRELIAKYGVTCWLVNTGWTGGKHGIGSRMPIRVTRALLGAALDGSLNKVEFRADPNFGFEVPVAVPGIENDILDPMKTWADKADFAATAQRLVGMFHDNFKTFEPHVDAEIRAAAPGQK</sequence>
<dbReference type="GO" id="GO:0005829">
    <property type="term" value="C:cytosol"/>
    <property type="evidence" value="ECO:0007669"/>
    <property type="project" value="TreeGrafter"/>
</dbReference>
<feature type="binding site" evidence="10">
    <location>
        <begin position="236"/>
        <end position="244"/>
    </location>
    <ligand>
        <name>ATP</name>
        <dbReference type="ChEBI" id="CHEBI:30616"/>
    </ligand>
</feature>
<dbReference type="GO" id="GO:0006094">
    <property type="term" value="P:gluconeogenesis"/>
    <property type="evidence" value="ECO:0007669"/>
    <property type="project" value="UniProtKB-UniRule"/>
</dbReference>
<reference evidence="11 12" key="1">
    <citation type="submission" date="2019-03" db="EMBL/GenBank/DDBJ databases">
        <title>Genomic Encyclopedia of Type Strains, Phase IV (KMG-IV): sequencing the most valuable type-strain genomes for metagenomic binning, comparative biology and taxonomic classification.</title>
        <authorList>
            <person name="Goeker M."/>
        </authorList>
    </citation>
    <scope>NUCLEOTIDE SEQUENCE [LARGE SCALE GENOMIC DNA]</scope>
    <source>
        <strain evidence="11 12">DSM 22958</strain>
    </source>
</reference>
<dbReference type="CDD" id="cd00484">
    <property type="entry name" value="PEPCK_ATP"/>
    <property type="match status" value="1"/>
</dbReference>
<feature type="binding site" evidence="10">
    <location>
        <position position="201"/>
    </location>
    <ligand>
        <name>ATP</name>
        <dbReference type="ChEBI" id="CHEBI:30616"/>
    </ligand>
</feature>
<accession>A0A4R2GV52</accession>
<comment type="catalytic activity">
    <reaction evidence="9 10">
        <text>oxaloacetate + ATP = phosphoenolpyruvate + ADP + CO2</text>
        <dbReference type="Rhea" id="RHEA:18617"/>
        <dbReference type="ChEBI" id="CHEBI:16452"/>
        <dbReference type="ChEBI" id="CHEBI:16526"/>
        <dbReference type="ChEBI" id="CHEBI:30616"/>
        <dbReference type="ChEBI" id="CHEBI:58702"/>
        <dbReference type="ChEBI" id="CHEBI:456216"/>
        <dbReference type="EC" id="4.1.1.49"/>
    </reaction>
</comment>
<dbReference type="EMBL" id="SLWL01000003">
    <property type="protein sequence ID" value="TCO14709.1"/>
    <property type="molecule type" value="Genomic_DNA"/>
</dbReference>
<dbReference type="Proteomes" id="UP000294881">
    <property type="component" value="Unassembled WGS sequence"/>
</dbReference>
<dbReference type="NCBIfam" id="NF006821">
    <property type="entry name" value="PRK09344.1-3"/>
    <property type="match status" value="1"/>
</dbReference>
<keyword evidence="12" id="KW-1185">Reference proteome</keyword>
<evidence type="ECO:0000256" key="1">
    <source>
        <dbReference type="ARBA" id="ARBA00004742"/>
    </source>
</evidence>
<dbReference type="PROSITE" id="PS00532">
    <property type="entry name" value="PEPCK_ATP"/>
    <property type="match status" value="1"/>
</dbReference>
<dbReference type="GO" id="GO:0046872">
    <property type="term" value="F:metal ion binding"/>
    <property type="evidence" value="ECO:0007669"/>
    <property type="project" value="UniProtKB-KW"/>
</dbReference>
<dbReference type="Gene3D" id="2.170.8.10">
    <property type="entry name" value="Phosphoenolpyruvate Carboxykinase, domain 2"/>
    <property type="match status" value="1"/>
</dbReference>
<dbReference type="NCBIfam" id="NF006820">
    <property type="entry name" value="PRK09344.1-2"/>
    <property type="match status" value="1"/>
</dbReference>
<dbReference type="PIRSF" id="PIRSF006294">
    <property type="entry name" value="PEP_crbxkin"/>
    <property type="match status" value="1"/>
</dbReference>
<dbReference type="Gene3D" id="3.40.449.10">
    <property type="entry name" value="Phosphoenolpyruvate Carboxykinase, domain 1"/>
    <property type="match status" value="1"/>
</dbReference>
<dbReference type="GO" id="GO:0004612">
    <property type="term" value="F:phosphoenolpyruvate carboxykinase (ATP) activity"/>
    <property type="evidence" value="ECO:0007669"/>
    <property type="project" value="UniProtKB-UniRule"/>
</dbReference>
<dbReference type="PANTHER" id="PTHR30031">
    <property type="entry name" value="PHOSPHOENOLPYRUVATE CARBOXYKINASE ATP"/>
    <property type="match status" value="1"/>
</dbReference>
<evidence type="ECO:0000256" key="3">
    <source>
        <dbReference type="ARBA" id="ARBA00012363"/>
    </source>
</evidence>
<organism evidence="11 12">
    <name type="scientific">Camelimonas lactis</name>
    <dbReference type="NCBI Taxonomy" id="659006"/>
    <lineage>
        <taxon>Bacteria</taxon>
        <taxon>Pseudomonadati</taxon>
        <taxon>Pseudomonadota</taxon>
        <taxon>Alphaproteobacteria</taxon>
        <taxon>Hyphomicrobiales</taxon>
        <taxon>Chelatococcaceae</taxon>
        <taxon>Camelimonas</taxon>
    </lineage>
</organism>
<keyword evidence="11" id="KW-0808">Transferase</keyword>
<dbReference type="InterPro" id="IPR001272">
    <property type="entry name" value="PEP_carboxykinase_ATP"/>
</dbReference>
<comment type="function">
    <text evidence="10">Involved in the gluconeogenesis. Catalyzes the conversion of oxaloacetate (OAA) to phosphoenolpyruvate (PEP) through direct phosphoryl transfer between the nucleoside triphosphate and OAA.</text>
</comment>
<protein>
    <recommendedName>
        <fullName evidence="3 10">Phosphoenolpyruvate carboxykinase (ATP)</fullName>
        <shortName evidence="10">PCK</shortName>
        <shortName evidence="10">PEP carboxykinase</shortName>
        <shortName evidence="10">PEPCK</shortName>
        <ecNumber evidence="3 10">4.1.1.49</ecNumber>
    </recommendedName>
</protein>
<comment type="similarity">
    <text evidence="2 10">Belongs to the phosphoenolpyruvate carboxykinase (ATP) family.</text>
</comment>
<dbReference type="UniPathway" id="UPA00138"/>
<dbReference type="GO" id="GO:0016301">
    <property type="term" value="F:kinase activity"/>
    <property type="evidence" value="ECO:0007669"/>
    <property type="project" value="UniProtKB-KW"/>
</dbReference>
<feature type="binding site" evidence="10">
    <location>
        <position position="257"/>
    </location>
    <ligand>
        <name>Mn(2+)</name>
        <dbReference type="ChEBI" id="CHEBI:29035"/>
    </ligand>
</feature>
<dbReference type="InterPro" id="IPR008210">
    <property type="entry name" value="PEP_carboxykinase_N"/>
</dbReference>
<dbReference type="NCBIfam" id="NF006822">
    <property type="entry name" value="PRK09344.1-4"/>
    <property type="match status" value="1"/>
</dbReference>
<proteinExistence type="inferred from homology"/>
<dbReference type="GO" id="GO:0005524">
    <property type="term" value="F:ATP binding"/>
    <property type="evidence" value="ECO:0007669"/>
    <property type="project" value="UniProtKB-UniRule"/>
</dbReference>
<keyword evidence="10" id="KW-0464">Manganese</keyword>